<comment type="caution">
    <text evidence="1">The sequence shown here is derived from an EMBL/GenBank/DDBJ whole genome shotgun (WGS) entry which is preliminary data.</text>
</comment>
<accession>A0A2B7YIE9</accession>
<dbReference type="RefSeq" id="WP_005897913.1">
    <property type="nucleotide sequence ID" value="NZ_CP100429.1"/>
</dbReference>
<dbReference type="KEGG" id="fpol:ERS445057_01474"/>
<evidence type="ECO:0000313" key="2">
    <source>
        <dbReference type="Proteomes" id="UP000222862"/>
    </source>
</evidence>
<gene>
    <name evidence="1" type="ORF">RN96_07875</name>
</gene>
<dbReference type="GeneID" id="45635250"/>
<dbReference type="Proteomes" id="UP000222862">
    <property type="component" value="Unassembled WGS sequence"/>
</dbReference>
<protein>
    <submittedName>
        <fullName evidence="1">Uncharacterized protein</fullName>
    </submittedName>
</protein>
<organism evidence="1 2">
    <name type="scientific">Fusobacterium nucleatum subsp. polymorphum</name>
    <name type="common">Fusobacterium polymorphum</name>
    <dbReference type="NCBI Taxonomy" id="76857"/>
    <lineage>
        <taxon>Bacteria</taxon>
        <taxon>Fusobacteriati</taxon>
        <taxon>Fusobacteriota</taxon>
        <taxon>Fusobacteriia</taxon>
        <taxon>Fusobacteriales</taxon>
        <taxon>Fusobacteriaceae</taxon>
        <taxon>Fusobacterium</taxon>
    </lineage>
</organism>
<dbReference type="EMBL" id="NJGI01000004">
    <property type="protein sequence ID" value="PGH20980.1"/>
    <property type="molecule type" value="Genomic_DNA"/>
</dbReference>
<dbReference type="AlphaFoldDB" id="A0A2B7YIE9"/>
<name>A0A2B7YIE9_FUSNP</name>
<proteinExistence type="predicted"/>
<evidence type="ECO:0000313" key="1">
    <source>
        <dbReference type="EMBL" id="PGH20980.1"/>
    </source>
</evidence>
<sequence length="98" mass="11546">MLGSDWEKKAADNREKLRKEKSFKKQHLTFTSNGLYTDFNTFLFMLQYEYGVIIDDSIIEDTGEVFIYHIKCSYNKALKLKVYKDSNNVVYMLEILGV</sequence>
<reference evidence="1 2" key="1">
    <citation type="submission" date="2017-06" db="EMBL/GenBank/DDBJ databases">
        <title>Genome sequencing of Fusobacterium nucleatum subsp. polymorphum KCOM 1232 (=ChDC F37).</title>
        <authorList>
            <person name="Kook J.-K."/>
            <person name="Park S.-N."/>
            <person name="Lim Y.K."/>
            <person name="Roh H."/>
        </authorList>
    </citation>
    <scope>NUCLEOTIDE SEQUENCE [LARGE SCALE GENOMIC DNA]</scope>
    <source>
        <strain evidence="2">KCOM 1232 ( ChDC F37)</strain>
    </source>
</reference>